<evidence type="ECO:0000313" key="4">
    <source>
        <dbReference type="EMBL" id="AKP67367.1"/>
    </source>
</evidence>
<evidence type="ECO:0000256" key="1">
    <source>
        <dbReference type="ARBA" id="ARBA00023125"/>
    </source>
</evidence>
<dbReference type="InterPro" id="IPR050624">
    <property type="entry name" value="HTH-type_Tx_Regulator"/>
</dbReference>
<dbReference type="GO" id="GO:0003677">
    <property type="term" value="F:DNA binding"/>
    <property type="evidence" value="ECO:0007669"/>
    <property type="project" value="UniProtKB-UniRule"/>
</dbReference>
<keyword evidence="5" id="KW-1185">Reference proteome</keyword>
<dbReference type="Pfam" id="PF00440">
    <property type="entry name" value="TetR_N"/>
    <property type="match status" value="1"/>
</dbReference>
<dbReference type="PROSITE" id="PS50977">
    <property type="entry name" value="HTH_TETR_2"/>
    <property type="match status" value="1"/>
</dbReference>
<dbReference type="InterPro" id="IPR009057">
    <property type="entry name" value="Homeodomain-like_sf"/>
</dbReference>
<dbReference type="InterPro" id="IPR023772">
    <property type="entry name" value="DNA-bd_HTH_TetR-type_CS"/>
</dbReference>
<organism evidence="4 5">
    <name type="scientific">Companilactobacillus ginsenosidimutans</name>
    <dbReference type="NCBI Taxonomy" id="1007676"/>
    <lineage>
        <taxon>Bacteria</taxon>
        <taxon>Bacillati</taxon>
        <taxon>Bacillota</taxon>
        <taxon>Bacilli</taxon>
        <taxon>Lactobacillales</taxon>
        <taxon>Lactobacillaceae</taxon>
        <taxon>Companilactobacillus</taxon>
    </lineage>
</organism>
<evidence type="ECO:0000256" key="2">
    <source>
        <dbReference type="PROSITE-ProRule" id="PRU00335"/>
    </source>
</evidence>
<dbReference type="RefSeq" id="WP_048704637.1">
    <property type="nucleotide sequence ID" value="NZ_CP012034.1"/>
</dbReference>
<feature type="domain" description="HTH tetR-type" evidence="3">
    <location>
        <begin position="9"/>
        <end position="69"/>
    </location>
</feature>
<name>A0A0H4QHD3_9LACO</name>
<accession>A0A0H4QHD3</accession>
<gene>
    <name evidence="4" type="ORF">ABM34_07330</name>
</gene>
<dbReference type="STRING" id="1007676.ABM34_07330"/>
<dbReference type="InterPro" id="IPR036271">
    <property type="entry name" value="Tet_transcr_reg_TetR-rel_C_sf"/>
</dbReference>
<dbReference type="SUPFAM" id="SSF46689">
    <property type="entry name" value="Homeodomain-like"/>
    <property type="match status" value="1"/>
</dbReference>
<evidence type="ECO:0000313" key="5">
    <source>
        <dbReference type="Proteomes" id="UP000036106"/>
    </source>
</evidence>
<dbReference type="Gene3D" id="1.10.357.10">
    <property type="entry name" value="Tetracycline Repressor, domain 2"/>
    <property type="match status" value="1"/>
</dbReference>
<dbReference type="KEGG" id="lgn:ABM34_07330"/>
<dbReference type="PANTHER" id="PTHR43479:SF11">
    <property type="entry name" value="ACREF_ENVCD OPERON REPRESSOR-RELATED"/>
    <property type="match status" value="1"/>
</dbReference>
<keyword evidence="1 2" id="KW-0238">DNA-binding</keyword>
<proteinExistence type="predicted"/>
<sequence length="201" mass="23334">MNKRQEQAKATEEKIKQTTMNLLETHSFADLSVEDITNASGVAKGTFYRYFKKKEDIILTLGSQSFVELESSSLNLNKSDISQRMRYYFIHFMELVEKQGIELARQWVSYVVVPKYLNHKFTKWDTDTAAIRKILQDGIDHRELKEDTPVETLANILGTELYGMVSVWCMTGADFTPTDWTVRFCDVQLPQLIEPYLTEQK</sequence>
<evidence type="ECO:0000259" key="3">
    <source>
        <dbReference type="PROSITE" id="PS50977"/>
    </source>
</evidence>
<dbReference type="Proteomes" id="UP000036106">
    <property type="component" value="Chromosome"/>
</dbReference>
<dbReference type="AlphaFoldDB" id="A0A0H4QHD3"/>
<dbReference type="SUPFAM" id="SSF48498">
    <property type="entry name" value="Tetracyclin repressor-like, C-terminal domain"/>
    <property type="match status" value="1"/>
</dbReference>
<feature type="DNA-binding region" description="H-T-H motif" evidence="2">
    <location>
        <begin position="32"/>
        <end position="51"/>
    </location>
</feature>
<dbReference type="EMBL" id="CP012034">
    <property type="protein sequence ID" value="AKP67367.1"/>
    <property type="molecule type" value="Genomic_DNA"/>
</dbReference>
<dbReference type="PATRIC" id="fig|1007676.4.peg.1471"/>
<dbReference type="PROSITE" id="PS01081">
    <property type="entry name" value="HTH_TETR_1"/>
    <property type="match status" value="1"/>
</dbReference>
<protein>
    <recommendedName>
        <fullName evidence="3">HTH tetR-type domain-containing protein</fullName>
    </recommendedName>
</protein>
<dbReference type="PANTHER" id="PTHR43479">
    <property type="entry name" value="ACREF/ENVCD OPERON REPRESSOR-RELATED"/>
    <property type="match status" value="1"/>
</dbReference>
<dbReference type="InterPro" id="IPR001647">
    <property type="entry name" value="HTH_TetR"/>
</dbReference>
<reference evidence="5" key="1">
    <citation type="submission" date="2015-07" db="EMBL/GenBank/DDBJ databases">
        <title>Lactobacillus ginsenosidimutans/EMML 3141/ whole genome sequencing.</title>
        <authorList>
            <person name="Kim M.K."/>
            <person name="Im W.-T."/>
            <person name="Srinivasan S."/>
            <person name="Lee J.-J."/>
        </authorList>
    </citation>
    <scope>NUCLEOTIDE SEQUENCE [LARGE SCALE GENOMIC DNA]</scope>
    <source>
        <strain evidence="5">EMML 3041</strain>
    </source>
</reference>